<evidence type="ECO:0000313" key="6">
    <source>
        <dbReference type="EMBL" id="MFD2562280.1"/>
    </source>
</evidence>
<evidence type="ECO:0000313" key="7">
    <source>
        <dbReference type="Proteomes" id="UP001597319"/>
    </source>
</evidence>
<dbReference type="SUPFAM" id="SSF103088">
    <property type="entry name" value="OmpA-like"/>
    <property type="match status" value="1"/>
</dbReference>
<comment type="subcellular location">
    <subcellularLocation>
        <location evidence="1">Cell outer membrane</location>
    </subcellularLocation>
</comment>
<dbReference type="PANTHER" id="PTHR30329:SF21">
    <property type="entry name" value="LIPOPROTEIN YIAD-RELATED"/>
    <property type="match status" value="1"/>
</dbReference>
<dbReference type="PRINTS" id="PR01023">
    <property type="entry name" value="NAFLGMOTY"/>
</dbReference>
<evidence type="ECO:0000259" key="5">
    <source>
        <dbReference type="PROSITE" id="PS51123"/>
    </source>
</evidence>
<proteinExistence type="predicted"/>
<evidence type="ECO:0000256" key="4">
    <source>
        <dbReference type="PROSITE-ProRule" id="PRU00473"/>
    </source>
</evidence>
<gene>
    <name evidence="6" type="ORF">ACFSR1_06325</name>
</gene>
<name>A0ABW5LBV4_9FLAO</name>
<accession>A0ABW5LBV4</accession>
<reference evidence="7" key="1">
    <citation type="journal article" date="2019" name="Int. J. Syst. Evol. Microbiol.">
        <title>The Global Catalogue of Microorganisms (GCM) 10K type strain sequencing project: providing services to taxonomists for standard genome sequencing and annotation.</title>
        <authorList>
            <consortium name="The Broad Institute Genomics Platform"/>
            <consortium name="The Broad Institute Genome Sequencing Center for Infectious Disease"/>
            <person name="Wu L."/>
            <person name="Ma J."/>
        </authorList>
    </citation>
    <scope>NUCLEOTIDE SEQUENCE [LARGE SCALE GENOMIC DNA]</scope>
    <source>
        <strain evidence="7">KCTC 52274</strain>
    </source>
</reference>
<dbReference type="Gene3D" id="3.30.1330.60">
    <property type="entry name" value="OmpA-like domain"/>
    <property type="match status" value="1"/>
</dbReference>
<dbReference type="CDD" id="cd07185">
    <property type="entry name" value="OmpA_C-like"/>
    <property type="match status" value="1"/>
</dbReference>
<evidence type="ECO:0000256" key="2">
    <source>
        <dbReference type="ARBA" id="ARBA00023136"/>
    </source>
</evidence>
<dbReference type="PANTHER" id="PTHR30329">
    <property type="entry name" value="STATOR ELEMENT OF FLAGELLAR MOTOR COMPLEX"/>
    <property type="match status" value="1"/>
</dbReference>
<keyword evidence="7" id="KW-1185">Reference proteome</keyword>
<dbReference type="PROSITE" id="PS51123">
    <property type="entry name" value="OMPA_2"/>
    <property type="match status" value="1"/>
</dbReference>
<keyword evidence="2 4" id="KW-0472">Membrane</keyword>
<dbReference type="Pfam" id="PF13488">
    <property type="entry name" value="Gly-zipper_Omp"/>
    <property type="match status" value="1"/>
</dbReference>
<keyword evidence="3" id="KW-0998">Cell outer membrane</keyword>
<dbReference type="EMBL" id="JBHULE010000008">
    <property type="protein sequence ID" value="MFD2562280.1"/>
    <property type="molecule type" value="Genomic_DNA"/>
</dbReference>
<dbReference type="PRINTS" id="PR01021">
    <property type="entry name" value="OMPADOMAIN"/>
</dbReference>
<dbReference type="PROSITE" id="PS51257">
    <property type="entry name" value="PROKAR_LIPOPROTEIN"/>
    <property type="match status" value="1"/>
</dbReference>
<dbReference type="InterPro" id="IPR050330">
    <property type="entry name" value="Bact_OuterMem_StrucFunc"/>
</dbReference>
<evidence type="ECO:0000256" key="3">
    <source>
        <dbReference type="ARBA" id="ARBA00023237"/>
    </source>
</evidence>
<sequence length="230" mass="25422">MKPHNIKNLKKPLYLIMLLTTLISCKSMKNAELGGFIGAAGGAIIGGVVGESLSEEAEIGAVIGGIVGATVGSIIGDRMDQQAKKIEEEMPSVAVERVEEDINIVFDEESGVYFKSNKHDLNESSKETIKKLAVILQEYPNSNIVIEGHTDNVGKEESNFILSKYRAQSVRDYLVLLGVEEERFTVKYYGESQPKYSNDTLEGKSKNRRVEVTISPNEELRRQAVAQIKE</sequence>
<dbReference type="Proteomes" id="UP001597319">
    <property type="component" value="Unassembled WGS sequence"/>
</dbReference>
<dbReference type="InterPro" id="IPR006665">
    <property type="entry name" value="OmpA-like"/>
</dbReference>
<organism evidence="6 7">
    <name type="scientific">Aquimarina rubra</name>
    <dbReference type="NCBI Taxonomy" id="1920033"/>
    <lineage>
        <taxon>Bacteria</taxon>
        <taxon>Pseudomonadati</taxon>
        <taxon>Bacteroidota</taxon>
        <taxon>Flavobacteriia</taxon>
        <taxon>Flavobacteriales</taxon>
        <taxon>Flavobacteriaceae</taxon>
        <taxon>Aquimarina</taxon>
    </lineage>
</organism>
<dbReference type="InterPro" id="IPR036737">
    <property type="entry name" value="OmpA-like_sf"/>
</dbReference>
<dbReference type="InterPro" id="IPR006664">
    <property type="entry name" value="OMP_bac"/>
</dbReference>
<dbReference type="InterPro" id="IPR039567">
    <property type="entry name" value="Gly-zipper"/>
</dbReference>
<protein>
    <submittedName>
        <fullName evidence="6">OmpA family protein</fullName>
    </submittedName>
</protein>
<dbReference type="Pfam" id="PF00691">
    <property type="entry name" value="OmpA"/>
    <property type="match status" value="1"/>
</dbReference>
<dbReference type="RefSeq" id="WP_378290737.1">
    <property type="nucleotide sequence ID" value="NZ_JBHULE010000008.1"/>
</dbReference>
<evidence type="ECO:0000256" key="1">
    <source>
        <dbReference type="ARBA" id="ARBA00004442"/>
    </source>
</evidence>
<comment type="caution">
    <text evidence="6">The sequence shown here is derived from an EMBL/GenBank/DDBJ whole genome shotgun (WGS) entry which is preliminary data.</text>
</comment>
<feature type="domain" description="OmpA-like" evidence="5">
    <location>
        <begin position="101"/>
        <end position="218"/>
    </location>
</feature>